<evidence type="ECO:0000313" key="2">
    <source>
        <dbReference type="Proteomes" id="UP000005237"/>
    </source>
</evidence>
<reference evidence="2" key="1">
    <citation type="submission" date="2010-08" db="EMBL/GenBank/DDBJ databases">
        <authorList>
            <consortium name="Caenorhabditis japonica Sequencing Consortium"/>
            <person name="Wilson R.K."/>
        </authorList>
    </citation>
    <scope>NUCLEOTIDE SEQUENCE [LARGE SCALE GENOMIC DNA]</scope>
    <source>
        <strain evidence="2">DF5081</strain>
    </source>
</reference>
<organism evidence="1 2">
    <name type="scientific">Caenorhabditis japonica</name>
    <dbReference type="NCBI Taxonomy" id="281687"/>
    <lineage>
        <taxon>Eukaryota</taxon>
        <taxon>Metazoa</taxon>
        <taxon>Ecdysozoa</taxon>
        <taxon>Nematoda</taxon>
        <taxon>Chromadorea</taxon>
        <taxon>Rhabditida</taxon>
        <taxon>Rhabditina</taxon>
        <taxon>Rhabditomorpha</taxon>
        <taxon>Rhabditoidea</taxon>
        <taxon>Rhabditidae</taxon>
        <taxon>Peloderinae</taxon>
        <taxon>Caenorhabditis</taxon>
    </lineage>
</organism>
<dbReference type="AlphaFoldDB" id="A0A8R1DS34"/>
<dbReference type="EnsemblMetazoa" id="CJA10355.1">
    <property type="protein sequence ID" value="CJA10355.1"/>
    <property type="gene ID" value="WBGene00129559"/>
</dbReference>
<sequence>MRKTIEYFDIGTKIRACIRDGAANAKSASNVICDINFDCFAHKINLAAKAGTSAFPGLDNVLLKLKKTCKSIRISSTLRREWEQVFDQLDNPTLMLEKHVDVRWMSIFDVLKRALFVKEKLDLFLSDQEDLEGWIREFPLERRIAETHVHDKRSIEKIARSIEKKK</sequence>
<keyword evidence="2" id="KW-1185">Reference proteome</keyword>
<reference evidence="1" key="2">
    <citation type="submission" date="2022-06" db="UniProtKB">
        <authorList>
            <consortium name="EnsemblMetazoa"/>
        </authorList>
    </citation>
    <scope>IDENTIFICATION</scope>
    <source>
        <strain evidence="1">DF5081</strain>
    </source>
</reference>
<name>A0A8R1DS34_CAEJA</name>
<dbReference type="InterPro" id="IPR012337">
    <property type="entry name" value="RNaseH-like_sf"/>
</dbReference>
<dbReference type="SUPFAM" id="SSF53098">
    <property type="entry name" value="Ribonuclease H-like"/>
    <property type="match status" value="1"/>
</dbReference>
<protein>
    <submittedName>
        <fullName evidence="1">Uncharacterized protein</fullName>
    </submittedName>
</protein>
<dbReference type="Proteomes" id="UP000005237">
    <property type="component" value="Unassembled WGS sequence"/>
</dbReference>
<evidence type="ECO:0000313" key="1">
    <source>
        <dbReference type="EnsemblMetazoa" id="CJA10355.1"/>
    </source>
</evidence>
<proteinExistence type="predicted"/>
<accession>A0A8R1DS34</accession>